<dbReference type="Proteomes" id="UP001597438">
    <property type="component" value="Unassembled WGS sequence"/>
</dbReference>
<dbReference type="RefSeq" id="WP_251742968.1">
    <property type="nucleotide sequence ID" value="NZ_JBHUOJ010000024.1"/>
</dbReference>
<organism evidence="3 4">
    <name type="scientific">Christiangramia antarctica</name>
    <dbReference type="NCBI Taxonomy" id="2058158"/>
    <lineage>
        <taxon>Bacteria</taxon>
        <taxon>Pseudomonadati</taxon>
        <taxon>Bacteroidota</taxon>
        <taxon>Flavobacteriia</taxon>
        <taxon>Flavobacteriales</taxon>
        <taxon>Flavobacteriaceae</taxon>
        <taxon>Christiangramia</taxon>
    </lineage>
</organism>
<reference evidence="4" key="1">
    <citation type="journal article" date="2019" name="Int. J. Syst. Evol. Microbiol.">
        <title>The Global Catalogue of Microorganisms (GCM) 10K type strain sequencing project: providing services to taxonomists for standard genome sequencing and annotation.</title>
        <authorList>
            <consortium name="The Broad Institute Genomics Platform"/>
            <consortium name="The Broad Institute Genome Sequencing Center for Infectious Disease"/>
            <person name="Wu L."/>
            <person name="Ma J."/>
        </authorList>
    </citation>
    <scope>NUCLEOTIDE SEQUENCE [LARGE SCALE GENOMIC DNA]</scope>
    <source>
        <strain evidence="4">KCTC 52925</strain>
    </source>
</reference>
<accession>A0ABW5X5B9</accession>
<keyword evidence="2" id="KW-1133">Transmembrane helix</keyword>
<evidence type="ECO:0000256" key="1">
    <source>
        <dbReference type="SAM" id="Coils"/>
    </source>
</evidence>
<sequence>MKNNDSIEQLFKNLDFNIREPRPDHEERFFEKLKDAKNLQTPENSYKRWYIISSIAAVFILGLLIAGQFFGYNLNVENADLASVSSEMKQTQEFYTGVISKELISLKENKTPETAKVIEDAILQLDKLEKEYQDLRSDLNTSGKDNRVVHAMIQNFQQRIDLLNKTLIQIEQIKEFKKENYEINTI</sequence>
<feature type="coiled-coil region" evidence="1">
    <location>
        <begin position="118"/>
        <end position="173"/>
    </location>
</feature>
<evidence type="ECO:0000313" key="3">
    <source>
        <dbReference type="EMBL" id="MFD2833812.1"/>
    </source>
</evidence>
<protein>
    <submittedName>
        <fullName evidence="3">DUF4179 domain-containing protein</fullName>
    </submittedName>
</protein>
<keyword evidence="2" id="KW-0472">Membrane</keyword>
<evidence type="ECO:0000256" key="2">
    <source>
        <dbReference type="SAM" id="Phobius"/>
    </source>
</evidence>
<gene>
    <name evidence="3" type="ORF">ACFSYS_10970</name>
</gene>
<comment type="caution">
    <text evidence="3">The sequence shown here is derived from an EMBL/GenBank/DDBJ whole genome shotgun (WGS) entry which is preliminary data.</text>
</comment>
<feature type="transmembrane region" description="Helical" evidence="2">
    <location>
        <begin position="49"/>
        <end position="70"/>
    </location>
</feature>
<dbReference type="EMBL" id="JBHUOJ010000024">
    <property type="protein sequence ID" value="MFD2833812.1"/>
    <property type="molecule type" value="Genomic_DNA"/>
</dbReference>
<keyword evidence="4" id="KW-1185">Reference proteome</keyword>
<keyword evidence="2" id="KW-0812">Transmembrane</keyword>
<keyword evidence="1" id="KW-0175">Coiled coil</keyword>
<proteinExistence type="predicted"/>
<evidence type="ECO:0000313" key="4">
    <source>
        <dbReference type="Proteomes" id="UP001597438"/>
    </source>
</evidence>
<name>A0ABW5X5B9_9FLAO</name>